<feature type="region of interest" description="Disordered" evidence="1">
    <location>
        <begin position="178"/>
        <end position="202"/>
    </location>
</feature>
<keyword evidence="3" id="KW-1185">Reference proteome</keyword>
<dbReference type="Gene3D" id="6.10.140.110">
    <property type="match status" value="1"/>
</dbReference>
<feature type="region of interest" description="Disordered" evidence="1">
    <location>
        <begin position="72"/>
        <end position="94"/>
    </location>
</feature>
<comment type="caution">
    <text evidence="2">The sequence shown here is derived from an EMBL/GenBank/DDBJ whole genome shotgun (WGS) entry which is preliminary data.</text>
</comment>
<name>A0A835ZBE1_9STRA</name>
<feature type="compositionally biased region" description="Basic and acidic residues" evidence="1">
    <location>
        <begin position="178"/>
        <end position="191"/>
    </location>
</feature>
<dbReference type="Pfam" id="PF19114">
    <property type="entry name" value="EsV_1_7_cys"/>
    <property type="match status" value="4"/>
</dbReference>
<dbReference type="InterPro" id="IPR043822">
    <property type="entry name" value="EsV_1_7_cys"/>
</dbReference>
<dbReference type="Proteomes" id="UP000664859">
    <property type="component" value="Unassembled WGS sequence"/>
</dbReference>
<evidence type="ECO:0000256" key="1">
    <source>
        <dbReference type="SAM" id="MobiDB-lite"/>
    </source>
</evidence>
<dbReference type="AlphaFoldDB" id="A0A835ZBE1"/>
<reference evidence="2" key="1">
    <citation type="submission" date="2021-02" db="EMBL/GenBank/DDBJ databases">
        <title>First Annotated Genome of the Yellow-green Alga Tribonema minus.</title>
        <authorList>
            <person name="Mahan K.M."/>
        </authorList>
    </citation>
    <scope>NUCLEOTIDE SEQUENCE</scope>
    <source>
        <strain evidence="2">UTEX B ZZ1240</strain>
    </source>
</reference>
<accession>A0A835ZBE1</accession>
<feature type="region of interest" description="Disordered" evidence="1">
    <location>
        <begin position="1"/>
        <end position="25"/>
    </location>
</feature>
<sequence>MDNCSACVTASTQQVPTTGQPDCVESKPPALCAGTPSKPPVEVKTVNLWDARAREEHALAYFAYTQRRAEERRAAKRAADPADEKASHKAQPLSAAPKEATVCHNMDNCSACVTASTQQVPTTGQPDCVESKPPALCAGTPSKPPVEVKTVNLWDARELKEHTLSHFAFTQQLAEERRSAKRAAESAKDQVSDEPQPLSAAPRETIACGTIMDSCSVRVHPTKCNSSLNVLVSMDDDVPCCTKGPVMMRLIRRWATRQYLHRFADALAVPIIPAPPLAEVMLLGNAIQPPCQDDCSGPSAPGQEGAVGGKRKRGSSKSGKRAIAAKQCAVKGCSNPAKRKWCGEHKRFQVCRHQGCSKAPIYNIPGAAAQWCREHKTGDMQDVAHKRCMRCGLKIPKFGTEDGRPTHCGDCKTADMRDVGNNKCKACRLKQPIFVTEEGYPTHCGDCKTADMRDVISRMCEGCSLKRPCFGVKDGSPTHCGDCKTAVMRDVAHKSVKLVD</sequence>
<feature type="compositionally biased region" description="Basic and acidic residues" evidence="1">
    <location>
        <begin position="72"/>
        <end position="87"/>
    </location>
</feature>
<feature type="compositionally biased region" description="Polar residues" evidence="1">
    <location>
        <begin position="1"/>
        <end position="20"/>
    </location>
</feature>
<feature type="region of interest" description="Disordered" evidence="1">
    <location>
        <begin position="293"/>
        <end position="320"/>
    </location>
</feature>
<organism evidence="2 3">
    <name type="scientific">Tribonema minus</name>
    <dbReference type="NCBI Taxonomy" id="303371"/>
    <lineage>
        <taxon>Eukaryota</taxon>
        <taxon>Sar</taxon>
        <taxon>Stramenopiles</taxon>
        <taxon>Ochrophyta</taxon>
        <taxon>PX clade</taxon>
        <taxon>Xanthophyceae</taxon>
        <taxon>Tribonematales</taxon>
        <taxon>Tribonemataceae</taxon>
        <taxon>Tribonema</taxon>
    </lineage>
</organism>
<protein>
    <submittedName>
        <fullName evidence="2">Uncharacterized protein</fullName>
    </submittedName>
</protein>
<feature type="compositionally biased region" description="Basic residues" evidence="1">
    <location>
        <begin position="309"/>
        <end position="320"/>
    </location>
</feature>
<proteinExistence type="predicted"/>
<evidence type="ECO:0000313" key="3">
    <source>
        <dbReference type="Proteomes" id="UP000664859"/>
    </source>
</evidence>
<evidence type="ECO:0000313" key="2">
    <source>
        <dbReference type="EMBL" id="KAG5189958.1"/>
    </source>
</evidence>
<dbReference type="SMART" id="SM01425">
    <property type="entry name" value="EsV_1_7"/>
    <property type="match status" value="1"/>
</dbReference>
<dbReference type="EMBL" id="JAFCMP010000041">
    <property type="protein sequence ID" value="KAG5189958.1"/>
    <property type="molecule type" value="Genomic_DNA"/>
</dbReference>
<gene>
    <name evidence="2" type="ORF">JKP88DRAFT_300058</name>
</gene>